<dbReference type="InterPro" id="IPR052022">
    <property type="entry name" value="26kDa_periplasmic_antigen"/>
</dbReference>
<feature type="region of interest" description="Disordered" evidence="1">
    <location>
        <begin position="254"/>
        <end position="287"/>
    </location>
</feature>
<evidence type="ECO:0000313" key="3">
    <source>
        <dbReference type="EMBL" id="REF67107.1"/>
    </source>
</evidence>
<reference evidence="3 4" key="1">
    <citation type="submission" date="2018-08" db="EMBL/GenBank/DDBJ databases">
        <title>Genomic Encyclopedia of Archaeal and Bacterial Type Strains, Phase II (KMG-II): from individual species to whole genera.</title>
        <authorList>
            <person name="Goeker M."/>
        </authorList>
    </citation>
    <scope>NUCLEOTIDE SEQUENCE [LARGE SCALE GENOMIC DNA]</scope>
    <source>
        <strain evidence="3 4">DSM 17099</strain>
    </source>
</reference>
<proteinExistence type="predicted"/>
<accession>A0A369TXA0</accession>
<evidence type="ECO:0000256" key="1">
    <source>
        <dbReference type="SAM" id="MobiDB-lite"/>
    </source>
</evidence>
<evidence type="ECO:0000256" key="2">
    <source>
        <dbReference type="SAM" id="SignalP"/>
    </source>
</evidence>
<accession>A0A3D9X965</accession>
<keyword evidence="2" id="KW-0732">Signal</keyword>
<dbReference type="RefSeq" id="WP_114537171.1">
    <property type="nucleotide sequence ID" value="NZ_CP038197.1"/>
</dbReference>
<organism evidence="3 4">
    <name type="scientific">Paracoccus versutus</name>
    <name type="common">Thiobacillus versutus</name>
    <dbReference type="NCBI Taxonomy" id="34007"/>
    <lineage>
        <taxon>Bacteria</taxon>
        <taxon>Pseudomonadati</taxon>
        <taxon>Pseudomonadota</taxon>
        <taxon>Alphaproteobacteria</taxon>
        <taxon>Rhodobacterales</taxon>
        <taxon>Paracoccaceae</taxon>
        <taxon>Paracoccus</taxon>
    </lineage>
</organism>
<feature type="compositionally biased region" description="Acidic residues" evidence="1">
    <location>
        <begin position="265"/>
        <end position="281"/>
    </location>
</feature>
<dbReference type="Gene3D" id="3.30.110.170">
    <property type="entry name" value="Protein of unknown function (DUF541), domain 1"/>
    <property type="match status" value="1"/>
</dbReference>
<dbReference type="Pfam" id="PF04402">
    <property type="entry name" value="SIMPL"/>
    <property type="match status" value="1"/>
</dbReference>
<dbReference type="EMBL" id="QTUJ01000004">
    <property type="protein sequence ID" value="REF67107.1"/>
    <property type="molecule type" value="Genomic_DNA"/>
</dbReference>
<feature type="signal peptide" evidence="2">
    <location>
        <begin position="1"/>
        <end position="23"/>
    </location>
</feature>
<dbReference type="Gene3D" id="3.30.70.2970">
    <property type="entry name" value="Protein of unknown function (DUF541), domain 2"/>
    <property type="match status" value="1"/>
</dbReference>
<dbReference type="Proteomes" id="UP000256941">
    <property type="component" value="Unassembled WGS sequence"/>
</dbReference>
<dbReference type="InterPro" id="IPR007497">
    <property type="entry name" value="SIMPL/DUF541"/>
</dbReference>
<comment type="caution">
    <text evidence="3">The sequence shown here is derived from an EMBL/GenBank/DDBJ whole genome shotgun (WGS) entry which is preliminary data.</text>
</comment>
<dbReference type="GO" id="GO:0006974">
    <property type="term" value="P:DNA damage response"/>
    <property type="evidence" value="ECO:0007669"/>
    <property type="project" value="TreeGrafter"/>
</dbReference>
<gene>
    <name evidence="3" type="ORF">BDD41_4121</name>
</gene>
<protein>
    <submittedName>
        <fullName evidence="3">Uncharacterized protein</fullName>
    </submittedName>
</protein>
<feature type="compositionally biased region" description="Low complexity" evidence="1">
    <location>
        <begin position="255"/>
        <end position="264"/>
    </location>
</feature>
<dbReference type="PANTHER" id="PTHR34387">
    <property type="entry name" value="SLR1258 PROTEIN"/>
    <property type="match status" value="1"/>
</dbReference>
<feature type="chain" id="PRO_5043960667" evidence="2">
    <location>
        <begin position="24"/>
        <end position="287"/>
    </location>
</feature>
<dbReference type="PANTHER" id="PTHR34387:SF1">
    <property type="entry name" value="PERIPLASMIC IMMUNOGENIC PROTEIN"/>
    <property type="match status" value="1"/>
</dbReference>
<name>A0A369TXA0_PARVE</name>
<evidence type="ECO:0000313" key="4">
    <source>
        <dbReference type="Proteomes" id="UP000256941"/>
    </source>
</evidence>
<dbReference type="AlphaFoldDB" id="A0A369TXA0"/>
<sequence length="287" mass="29510">MPRFRPLLAATTLIVLGAGPLLAQTAPADAPPPPAQMGHHMMKHAAPFAKLTVTGTGHATIQPDMATITLGVSTRAATAAEAMTQNAEQQAKVIETLKAEGIEARDIQTSGLNLSPVMDYSDQGQPPKLTGYGAQNSVTVRVRDIAGLGAVLDKLVASGANEISGIAFSREDMAEAEDQARSEAVAEARRRAEVMAEAAGMRLGRLISLSEAPTGGGPRPMMAMRAQAAGSADTPIEAGELAVSADVTAVFAMRPADAPQGGEPPEGEITPEGEIAPEEPPVEAPAN</sequence>